<accession>A0A3G6J0E1</accession>
<evidence type="ECO:0000313" key="3">
    <source>
        <dbReference type="Proteomes" id="UP000271426"/>
    </source>
</evidence>
<dbReference type="PANTHER" id="PTHR47505">
    <property type="entry name" value="DNA UTILIZATION PROTEIN YHGH"/>
    <property type="match status" value="1"/>
</dbReference>
<dbReference type="CDD" id="cd06223">
    <property type="entry name" value="PRTases_typeI"/>
    <property type="match status" value="1"/>
</dbReference>
<proteinExistence type="inferred from homology"/>
<dbReference type="KEGG" id="cpso:CPPEL_08585"/>
<name>A0A3G6J0E1_9CORY</name>
<evidence type="ECO:0000256" key="1">
    <source>
        <dbReference type="ARBA" id="ARBA00008007"/>
    </source>
</evidence>
<dbReference type="SUPFAM" id="SSF53271">
    <property type="entry name" value="PRTase-like"/>
    <property type="match status" value="1"/>
</dbReference>
<dbReference type="EMBL" id="CP033898">
    <property type="protein sequence ID" value="AZA09820.1"/>
    <property type="molecule type" value="Genomic_DNA"/>
</dbReference>
<dbReference type="Gene3D" id="3.40.50.2020">
    <property type="match status" value="1"/>
</dbReference>
<sequence length="213" mass="22367">MDFRDVRLAARAFAELCLPRSCAGCGTAGVALCASCKQQLRQPPQRISTRVLQHVPVYSLGPYGGVRSAMIIGMKERGRMDMCAVFGAVLRAAVQSLEAQGRLPDGLWLVPAPTTLSNERARGGDPVFLACQSSRLPSAQLLRHATRVRDSAGLSAVQRRINISGAVQLLGTVDAPVLLVDDVITTGATLASSVAVLQSAGMKVAGCLGFSHA</sequence>
<gene>
    <name evidence="2" type="ORF">CPPEL_08585</name>
</gene>
<dbReference type="InterPro" id="IPR000836">
    <property type="entry name" value="PRTase_dom"/>
</dbReference>
<dbReference type="PANTHER" id="PTHR47505:SF1">
    <property type="entry name" value="DNA UTILIZATION PROTEIN YHGH"/>
    <property type="match status" value="1"/>
</dbReference>
<comment type="similarity">
    <text evidence="1">Belongs to the ComF/GntX family.</text>
</comment>
<evidence type="ECO:0000313" key="2">
    <source>
        <dbReference type="EMBL" id="AZA09820.1"/>
    </source>
</evidence>
<protein>
    <submittedName>
        <fullName evidence="2">DNA utilization protein GntX</fullName>
    </submittedName>
</protein>
<dbReference type="InterPro" id="IPR051910">
    <property type="entry name" value="ComF/GntX_DNA_util-trans"/>
</dbReference>
<dbReference type="AlphaFoldDB" id="A0A3G6J0E1"/>
<dbReference type="Proteomes" id="UP000271426">
    <property type="component" value="Chromosome"/>
</dbReference>
<organism evidence="2 3">
    <name type="scientific">Corynebacterium pseudopelargi</name>
    <dbReference type="NCBI Taxonomy" id="2080757"/>
    <lineage>
        <taxon>Bacteria</taxon>
        <taxon>Bacillati</taxon>
        <taxon>Actinomycetota</taxon>
        <taxon>Actinomycetes</taxon>
        <taxon>Mycobacteriales</taxon>
        <taxon>Corynebacteriaceae</taxon>
        <taxon>Corynebacterium</taxon>
    </lineage>
</organism>
<keyword evidence="3" id="KW-1185">Reference proteome</keyword>
<dbReference type="InterPro" id="IPR029057">
    <property type="entry name" value="PRTase-like"/>
</dbReference>
<reference evidence="2 3" key="1">
    <citation type="submission" date="2018-11" db="EMBL/GenBank/DDBJ databases">
        <authorList>
            <person name="Kleinhagauer T."/>
            <person name="Glaeser S.P."/>
            <person name="Spergser J."/>
            <person name="Ruckert C."/>
            <person name="Kaempfer P."/>
            <person name="Busse H.-J."/>
        </authorList>
    </citation>
    <scope>NUCLEOTIDE SEQUENCE [LARGE SCALE GENOMIC DNA]</scope>
    <source>
        <strain evidence="2 3">812CH</strain>
    </source>
</reference>